<dbReference type="InterPro" id="IPR001173">
    <property type="entry name" value="Glyco_trans_2-like"/>
</dbReference>
<evidence type="ECO:0000259" key="6">
    <source>
        <dbReference type="Pfam" id="PF13632"/>
    </source>
</evidence>
<keyword evidence="8" id="KW-1185">Reference proteome</keyword>
<evidence type="ECO:0000256" key="3">
    <source>
        <dbReference type="ARBA" id="ARBA00022679"/>
    </source>
</evidence>
<feature type="transmembrane region" description="Helical" evidence="4">
    <location>
        <begin position="324"/>
        <end position="345"/>
    </location>
</feature>
<gene>
    <name evidence="7" type="ORF">AWB65_05475</name>
</gene>
<dbReference type="CDD" id="cd00761">
    <property type="entry name" value="Glyco_tranf_GTA_type"/>
    <property type="match status" value="1"/>
</dbReference>
<dbReference type="Pfam" id="PF13632">
    <property type="entry name" value="Glyco_trans_2_3"/>
    <property type="match status" value="1"/>
</dbReference>
<keyword evidence="2" id="KW-0328">Glycosyltransferase</keyword>
<dbReference type="Pfam" id="PF00535">
    <property type="entry name" value="Glycos_transf_2"/>
    <property type="match status" value="1"/>
</dbReference>
<keyword evidence="4" id="KW-0812">Transmembrane</keyword>
<dbReference type="Gene3D" id="3.90.550.10">
    <property type="entry name" value="Spore Coat Polysaccharide Biosynthesis Protein SpsA, Chain A"/>
    <property type="match status" value="1"/>
</dbReference>
<keyword evidence="3 7" id="KW-0808">Transferase</keyword>
<dbReference type="PANTHER" id="PTHR43179:SF12">
    <property type="entry name" value="GALACTOFURANOSYLTRANSFERASE GLFT2"/>
    <property type="match status" value="1"/>
</dbReference>
<feature type="domain" description="Glycosyltransferase 2-like" evidence="5">
    <location>
        <begin position="36"/>
        <end position="170"/>
    </location>
</feature>
<dbReference type="SUPFAM" id="SSF53448">
    <property type="entry name" value="Nucleotide-diphospho-sugar transferases"/>
    <property type="match status" value="1"/>
</dbReference>
<keyword evidence="4" id="KW-1133">Transmembrane helix</keyword>
<feature type="transmembrane region" description="Helical" evidence="4">
    <location>
        <begin position="272"/>
        <end position="289"/>
    </location>
</feature>
<dbReference type="EMBL" id="FCNW02000045">
    <property type="protein sequence ID" value="SAL60624.1"/>
    <property type="molecule type" value="Genomic_DNA"/>
</dbReference>
<organism evidence="7 8">
    <name type="scientific">Caballeronia humi</name>
    <dbReference type="NCBI Taxonomy" id="326474"/>
    <lineage>
        <taxon>Bacteria</taxon>
        <taxon>Pseudomonadati</taxon>
        <taxon>Pseudomonadota</taxon>
        <taxon>Betaproteobacteria</taxon>
        <taxon>Burkholderiales</taxon>
        <taxon>Burkholderiaceae</taxon>
        <taxon>Caballeronia</taxon>
    </lineage>
</organism>
<dbReference type="PANTHER" id="PTHR43179">
    <property type="entry name" value="RHAMNOSYLTRANSFERASE WBBL"/>
    <property type="match status" value="1"/>
</dbReference>
<evidence type="ECO:0000313" key="8">
    <source>
        <dbReference type="Proteomes" id="UP000054977"/>
    </source>
</evidence>
<evidence type="ECO:0000313" key="7">
    <source>
        <dbReference type="EMBL" id="SAL60624.1"/>
    </source>
</evidence>
<comment type="similarity">
    <text evidence="1">Belongs to the glycosyltransferase 2 family.</text>
</comment>
<evidence type="ECO:0000256" key="1">
    <source>
        <dbReference type="ARBA" id="ARBA00006739"/>
    </source>
</evidence>
<feature type="transmembrane region" description="Helical" evidence="4">
    <location>
        <begin position="295"/>
        <end position="312"/>
    </location>
</feature>
<evidence type="ECO:0000256" key="4">
    <source>
        <dbReference type="SAM" id="Phobius"/>
    </source>
</evidence>
<evidence type="ECO:0000256" key="2">
    <source>
        <dbReference type="ARBA" id="ARBA00022676"/>
    </source>
</evidence>
<proteinExistence type="inferred from homology"/>
<comment type="caution">
    <text evidence="7">The sequence shown here is derived from an EMBL/GenBank/DDBJ whole genome shotgun (WGS) entry which is preliminary data.</text>
</comment>
<name>A0A158IVF9_9BURK</name>
<dbReference type="GO" id="GO:0016757">
    <property type="term" value="F:glycosyltransferase activity"/>
    <property type="evidence" value="ECO:0007669"/>
    <property type="project" value="UniProtKB-KW"/>
</dbReference>
<reference evidence="7" key="1">
    <citation type="submission" date="2016-01" db="EMBL/GenBank/DDBJ databases">
        <authorList>
            <person name="Peeters C."/>
        </authorList>
    </citation>
    <scope>NUCLEOTIDE SEQUENCE [LARGE SCALE GENOMIC DNA]</scope>
    <source>
        <strain evidence="7">LMG 22934</strain>
    </source>
</reference>
<dbReference type="OrthoDB" id="9781367at2"/>
<feature type="domain" description="Glycosyltransferase 2-like" evidence="6">
    <location>
        <begin position="176"/>
        <end position="311"/>
    </location>
</feature>
<dbReference type="Proteomes" id="UP000054977">
    <property type="component" value="Unassembled WGS sequence"/>
</dbReference>
<dbReference type="AlphaFoldDB" id="A0A158IVF9"/>
<dbReference type="STRING" id="326474.AWB65_05475"/>
<evidence type="ECO:0000259" key="5">
    <source>
        <dbReference type="Pfam" id="PF00535"/>
    </source>
</evidence>
<protein>
    <submittedName>
        <fullName evidence="7">Glycosyl transferase family protein</fullName>
    </submittedName>
</protein>
<accession>A0A158IVF9</accession>
<sequence length="355" mass="39408">MSTLMSGISDAFDEDTRLAHASVAEPEYDGDLPDLSVVIPTYRRREMLARCLAAVLAQDFDPARYEIIVCDDSPDAATRDCVERLAREHAAHGPRIRYIPVTATQGPAGARNAGWRAARARRIAFTDDDTQPAVRWLSAGLHVMNMGADAVAGRIVVPLPERPTDYERDAAGLAHAEFATANVFVERAALARTGGFDARFTSAWREDSDLQFALMEAGFVFARADDAVVLHPVRPARWGVSLSQQKKSQFDALLYKKYPRLYRERIRRAPPFLYYAIIAAAVMAPSAWLSGNGRLAIVAAVAWLCMTGWFCIKRLASTARSSSHILEMAYTSIAIPFLSIFWRLYGAVKFRVFFV</sequence>
<dbReference type="InterPro" id="IPR029044">
    <property type="entry name" value="Nucleotide-diphossugar_trans"/>
</dbReference>
<keyword evidence="4" id="KW-0472">Membrane</keyword>